<comment type="caution">
    <text evidence="1">The sequence shown here is derived from an EMBL/GenBank/DDBJ whole genome shotgun (WGS) entry which is preliminary data.</text>
</comment>
<evidence type="ECO:0000313" key="1">
    <source>
        <dbReference type="EMBL" id="MTV91622.1"/>
    </source>
</evidence>
<evidence type="ECO:0000313" key="2">
    <source>
        <dbReference type="Proteomes" id="UP000476212"/>
    </source>
</evidence>
<gene>
    <name evidence="1" type="ORF">GM544_14555</name>
</gene>
<sequence length="86" mass="10137">TIQLILQHTRGKHLLSKFKNILGNDISNSLSFLTALTFLTRTFLFGLQNLVPYYNYYEHYGIESDKPLYHISKAIVQEWMTEQKIE</sequence>
<protein>
    <submittedName>
        <fullName evidence="1">Transcriptional regulator</fullName>
    </submittedName>
</protein>
<name>A0A6G2DPD7_STREE</name>
<proteinExistence type="predicted"/>
<feature type="non-terminal residue" evidence="1">
    <location>
        <position position="1"/>
    </location>
</feature>
<dbReference type="Proteomes" id="UP000476212">
    <property type="component" value="Unassembled WGS sequence"/>
</dbReference>
<organism evidence="1 2">
    <name type="scientific">Streptococcus pneumoniae</name>
    <dbReference type="NCBI Taxonomy" id="1313"/>
    <lineage>
        <taxon>Bacteria</taxon>
        <taxon>Bacillati</taxon>
        <taxon>Bacillota</taxon>
        <taxon>Bacilli</taxon>
        <taxon>Lactobacillales</taxon>
        <taxon>Streptococcaceae</taxon>
        <taxon>Streptococcus</taxon>
    </lineage>
</organism>
<dbReference type="AlphaFoldDB" id="A0A6G2DPD7"/>
<dbReference type="EMBL" id="WNIB01000790">
    <property type="protein sequence ID" value="MTV91622.1"/>
    <property type="molecule type" value="Genomic_DNA"/>
</dbReference>
<feature type="non-terminal residue" evidence="1">
    <location>
        <position position="86"/>
    </location>
</feature>
<accession>A0A6G2DPD7</accession>
<reference evidence="1 2" key="1">
    <citation type="submission" date="2019-11" db="EMBL/GenBank/DDBJ databases">
        <title>Growth characteristics of pneumococcus vary with the chemical composition of the capsule and with environmental conditions.</title>
        <authorList>
            <person name="Tothpal A."/>
            <person name="Desobry K."/>
            <person name="Joshi S."/>
            <person name="Wyllie A.L."/>
            <person name="Weinberger D.M."/>
        </authorList>
    </citation>
    <scope>NUCLEOTIDE SEQUENCE [LARGE SCALE GENOMIC DNA]</scope>
    <source>
        <strain evidence="2">pnumococcus15C</strain>
    </source>
</reference>